<dbReference type="AlphaFoldDB" id="A0AAE0Y5I1"/>
<feature type="transmembrane region" description="Helical" evidence="1">
    <location>
        <begin position="49"/>
        <end position="70"/>
    </location>
</feature>
<keyword evidence="1" id="KW-0812">Transmembrane</keyword>
<dbReference type="EMBL" id="JAWDGP010006935">
    <property type="protein sequence ID" value="KAK3732766.1"/>
    <property type="molecule type" value="Genomic_DNA"/>
</dbReference>
<feature type="transmembrane region" description="Helical" evidence="1">
    <location>
        <begin position="7"/>
        <end position="29"/>
    </location>
</feature>
<keyword evidence="1" id="KW-0472">Membrane</keyword>
<evidence type="ECO:0000256" key="1">
    <source>
        <dbReference type="SAM" id="Phobius"/>
    </source>
</evidence>
<proteinExistence type="predicted"/>
<evidence type="ECO:0000313" key="2">
    <source>
        <dbReference type="EMBL" id="KAK3732766.1"/>
    </source>
</evidence>
<dbReference type="SUPFAM" id="SSF103473">
    <property type="entry name" value="MFS general substrate transporter"/>
    <property type="match status" value="1"/>
</dbReference>
<dbReference type="InterPro" id="IPR036259">
    <property type="entry name" value="MFS_trans_sf"/>
</dbReference>
<comment type="caution">
    <text evidence="2">The sequence shown here is derived from an EMBL/GenBank/DDBJ whole genome shotgun (WGS) entry which is preliminary data.</text>
</comment>
<accession>A0AAE0Y5I1</accession>
<sequence length="133" mass="14568">MATPDDVLQQVGVCGPFQILLVLAIAPGTHKYRTSTLVTEWSLVCDQGWALNVIFMVQMVGVVLGASLIGHQGDRVRQRTRLFCMVKIYISFTLLAESSKSWEITVRFFIGITVGGILATGNLDTGEFSMARS</sequence>
<keyword evidence="1" id="KW-1133">Transmembrane helix</keyword>
<dbReference type="Proteomes" id="UP001283361">
    <property type="component" value="Unassembled WGS sequence"/>
</dbReference>
<evidence type="ECO:0000313" key="3">
    <source>
        <dbReference type="Proteomes" id="UP001283361"/>
    </source>
</evidence>
<dbReference type="Gene3D" id="1.20.1250.20">
    <property type="entry name" value="MFS general substrate transporter like domains"/>
    <property type="match status" value="1"/>
</dbReference>
<protein>
    <recommendedName>
        <fullName evidence="4">Major facilitator superfamily (MFS) profile domain-containing protein</fullName>
    </recommendedName>
</protein>
<keyword evidence="3" id="KW-1185">Reference proteome</keyword>
<organism evidence="2 3">
    <name type="scientific">Elysia crispata</name>
    <name type="common">lettuce slug</name>
    <dbReference type="NCBI Taxonomy" id="231223"/>
    <lineage>
        <taxon>Eukaryota</taxon>
        <taxon>Metazoa</taxon>
        <taxon>Spiralia</taxon>
        <taxon>Lophotrochozoa</taxon>
        <taxon>Mollusca</taxon>
        <taxon>Gastropoda</taxon>
        <taxon>Heterobranchia</taxon>
        <taxon>Euthyneura</taxon>
        <taxon>Panpulmonata</taxon>
        <taxon>Sacoglossa</taxon>
        <taxon>Placobranchoidea</taxon>
        <taxon>Plakobranchidae</taxon>
        <taxon>Elysia</taxon>
    </lineage>
</organism>
<name>A0AAE0Y5I1_9GAST</name>
<gene>
    <name evidence="2" type="ORF">RRG08_059746</name>
</gene>
<reference evidence="2" key="1">
    <citation type="journal article" date="2023" name="G3 (Bethesda)">
        <title>A reference genome for the long-term kleptoplast-retaining sea slug Elysia crispata morphotype clarki.</title>
        <authorList>
            <person name="Eastman K.E."/>
            <person name="Pendleton A.L."/>
            <person name="Shaikh M.A."/>
            <person name="Suttiyut T."/>
            <person name="Ogas R."/>
            <person name="Tomko P."/>
            <person name="Gavelis G."/>
            <person name="Widhalm J.R."/>
            <person name="Wisecaver J.H."/>
        </authorList>
    </citation>
    <scope>NUCLEOTIDE SEQUENCE</scope>
    <source>
        <strain evidence="2">ECLA1</strain>
    </source>
</reference>
<evidence type="ECO:0008006" key="4">
    <source>
        <dbReference type="Google" id="ProtNLM"/>
    </source>
</evidence>